<dbReference type="RefSeq" id="WP_041077915.1">
    <property type="nucleotide sequence ID" value="NZ_CP116496.1"/>
</dbReference>
<evidence type="ECO:0000313" key="4">
    <source>
        <dbReference type="EMBL" id="KIJ89162.1"/>
    </source>
</evidence>
<feature type="domain" description="Band 7" evidence="3">
    <location>
        <begin position="18"/>
        <end position="176"/>
    </location>
</feature>
<dbReference type="InterPro" id="IPR001972">
    <property type="entry name" value="Stomatin_HflK_fam"/>
</dbReference>
<dbReference type="GO" id="GO:0005886">
    <property type="term" value="C:plasma membrane"/>
    <property type="evidence" value="ECO:0007669"/>
    <property type="project" value="UniProtKB-ARBA"/>
</dbReference>
<dbReference type="PRINTS" id="PR00721">
    <property type="entry name" value="STOMATIN"/>
</dbReference>
<dbReference type="AlphaFoldDB" id="A0A0C2M0E5"/>
<dbReference type="FunFam" id="3.30.479.30:FF:000004">
    <property type="entry name" value="Putative membrane protease family, stomatin"/>
    <property type="match status" value="1"/>
</dbReference>
<dbReference type="InterPro" id="IPR032435">
    <property type="entry name" value="STML2-like_C"/>
</dbReference>
<dbReference type="Pfam" id="PF16200">
    <property type="entry name" value="Band_7_C"/>
    <property type="match status" value="1"/>
</dbReference>
<comment type="similarity">
    <text evidence="2">Belongs to the band 7/mec-2 family.</text>
</comment>
<dbReference type="GO" id="GO:0098552">
    <property type="term" value="C:side of membrane"/>
    <property type="evidence" value="ECO:0007669"/>
    <property type="project" value="UniProtKB-ARBA"/>
</dbReference>
<gene>
    <name evidence="4" type="ORF">SB78_01215</name>
</gene>
<dbReference type="GO" id="GO:0007005">
    <property type="term" value="P:mitochondrion organization"/>
    <property type="evidence" value="ECO:0007669"/>
    <property type="project" value="TreeGrafter"/>
</dbReference>
<evidence type="ECO:0000256" key="1">
    <source>
        <dbReference type="ARBA" id="ARBA00004167"/>
    </source>
</evidence>
<dbReference type="SUPFAM" id="SSF117892">
    <property type="entry name" value="Band 7/SPFH domain"/>
    <property type="match status" value="1"/>
</dbReference>
<protein>
    <submittedName>
        <fullName evidence="4">Stomatin 2</fullName>
    </submittedName>
</protein>
<dbReference type="SMART" id="SM00244">
    <property type="entry name" value="PHB"/>
    <property type="match status" value="1"/>
</dbReference>
<accession>A0A0C2M0E5</accession>
<dbReference type="Proteomes" id="UP000031952">
    <property type="component" value="Unassembled WGS sequence"/>
</dbReference>
<dbReference type="PANTHER" id="PTHR43327">
    <property type="entry name" value="STOMATIN-LIKE PROTEIN 2, MITOCHONDRIAL"/>
    <property type="match status" value="1"/>
</dbReference>
<dbReference type="InterPro" id="IPR001107">
    <property type="entry name" value="Band_7"/>
</dbReference>
<evidence type="ECO:0000256" key="2">
    <source>
        <dbReference type="ARBA" id="ARBA00008164"/>
    </source>
</evidence>
<proteinExistence type="inferred from homology"/>
<organism evidence="4 5">
    <name type="scientific">Rickettsia asembonensis</name>
    <dbReference type="NCBI Taxonomy" id="1068590"/>
    <lineage>
        <taxon>Bacteria</taxon>
        <taxon>Pseudomonadati</taxon>
        <taxon>Pseudomonadota</taxon>
        <taxon>Alphaproteobacteria</taxon>
        <taxon>Rickettsiales</taxon>
        <taxon>Rickettsiaceae</taxon>
        <taxon>Rickettsieae</taxon>
        <taxon>Rickettsia</taxon>
        <taxon>spotted fever group</taxon>
    </lineage>
</organism>
<dbReference type="CDD" id="cd08829">
    <property type="entry name" value="SPFH_paraslipin"/>
    <property type="match status" value="1"/>
</dbReference>
<dbReference type="Gene3D" id="3.30.479.30">
    <property type="entry name" value="Band 7 domain"/>
    <property type="match status" value="1"/>
</dbReference>
<evidence type="ECO:0000259" key="3">
    <source>
        <dbReference type="SMART" id="SM00244"/>
    </source>
</evidence>
<dbReference type="InterPro" id="IPR050710">
    <property type="entry name" value="Band7/mec-2_domain"/>
</dbReference>
<dbReference type="PANTHER" id="PTHR43327:SF7">
    <property type="entry name" value="BAND 7 DOMAIN-CONTAINING PROTEIN"/>
    <property type="match status" value="1"/>
</dbReference>
<dbReference type="EMBL" id="JWSW01000005">
    <property type="protein sequence ID" value="KIJ89162.1"/>
    <property type="molecule type" value="Genomic_DNA"/>
</dbReference>
<evidence type="ECO:0000313" key="5">
    <source>
        <dbReference type="Proteomes" id="UP000031952"/>
    </source>
</evidence>
<sequence>MEYALLIFSIIAILVIIQMVKVVPQQQAWVVEKLGKFDKILQPGLNLLIPVIQRVAYKHTLKEEAIDVTAQTAISNDNVTLSIDGVLYVKIIDPMAASYGVNNPYYAITQLAQTTMRSEIGKLPLDRTFEERETLNVAIVAAINQAAINWGIQCMRYEIKDIQPPQTILKAMELQVAAERQKRAQILESEGNRQAKINHAEGEKAQIVLNSEASYTDQVNRAKGEAEAIGLVATATANSIEIVAAAVQKTGGSDAVALKIAEQYISAFGNLAKDTNTVILPANLSEPSSFVTGALTIFNQLKASSEKKIDK</sequence>
<dbReference type="Pfam" id="PF01145">
    <property type="entry name" value="Band_7"/>
    <property type="match status" value="1"/>
</dbReference>
<dbReference type="InterPro" id="IPR036013">
    <property type="entry name" value="Band_7/SPFH_dom_sf"/>
</dbReference>
<comment type="subcellular location">
    <subcellularLocation>
        <location evidence="1">Membrane</location>
        <topology evidence="1">Single-pass membrane protein</topology>
    </subcellularLocation>
</comment>
<reference evidence="4 5" key="1">
    <citation type="submission" date="2014-12" db="EMBL/GenBank/DDBJ databases">
        <title>Whole genome sequence of Candidatus Rickettsia asemboensis strain NMRCii isolated from cat fleas in west Kenya.</title>
        <authorList>
            <person name="Jima D."/>
            <person name="Luce-Fedrow A."/>
            <person name="Yang Y."/>
            <person name="Maina A.N."/>
            <person name="Snesrud E.C."/>
            <person name="Jarman R.G."/>
            <person name="Richards A.L."/>
            <person name="Hang J."/>
        </authorList>
    </citation>
    <scope>NUCLEOTIDE SEQUENCE [LARGE SCALE GENOMIC DNA]</scope>
    <source>
        <strain evidence="4 5">NMRCii</strain>
    </source>
</reference>
<comment type="caution">
    <text evidence="4">The sequence shown here is derived from an EMBL/GenBank/DDBJ whole genome shotgun (WGS) entry which is preliminary data.</text>
</comment>
<name>A0A0C2M0E5_9RICK</name>
<keyword evidence="5" id="KW-1185">Reference proteome</keyword>